<feature type="region of interest" description="Disordered" evidence="10">
    <location>
        <begin position="565"/>
        <end position="584"/>
    </location>
</feature>
<keyword evidence="5 11" id="KW-1133">Transmembrane helix</keyword>
<evidence type="ECO:0000256" key="8">
    <source>
        <dbReference type="ARBA" id="ARBA00023170"/>
    </source>
</evidence>
<evidence type="ECO:0000256" key="10">
    <source>
        <dbReference type="SAM" id="MobiDB-lite"/>
    </source>
</evidence>
<evidence type="ECO:0000256" key="5">
    <source>
        <dbReference type="ARBA" id="ARBA00022989"/>
    </source>
</evidence>
<dbReference type="InterPro" id="IPR036272">
    <property type="entry name" value="Methuselah_N_sf"/>
</dbReference>
<dbReference type="AlphaFoldDB" id="A0A7R9JUW7"/>
<dbReference type="PANTHER" id="PTHR47154:SF2">
    <property type="entry name" value="G-PROTEIN COUPLED RECEPTOR MTH-RELATED"/>
    <property type="match status" value="1"/>
</dbReference>
<keyword evidence="9" id="KW-0807">Transducer</keyword>
<dbReference type="SUPFAM" id="SSF63877">
    <property type="entry name" value="Methuselah ectodomain"/>
    <property type="match status" value="1"/>
</dbReference>
<evidence type="ECO:0000256" key="3">
    <source>
        <dbReference type="ARBA" id="ARBA00022692"/>
    </source>
</evidence>
<dbReference type="InterPro" id="IPR010596">
    <property type="entry name" value="Methuselah_N_dom"/>
</dbReference>
<feature type="transmembrane region" description="Helical" evidence="11">
    <location>
        <begin position="390"/>
        <end position="413"/>
    </location>
</feature>
<keyword evidence="7 11" id="KW-0472">Membrane</keyword>
<dbReference type="PANTHER" id="PTHR47154">
    <property type="entry name" value="G-PROTEIN COUPLED RECEPTOR MTH-RELATED"/>
    <property type="match status" value="1"/>
</dbReference>
<dbReference type="Gene3D" id="1.20.1070.10">
    <property type="entry name" value="Rhodopsin 7-helix transmembrane proteins"/>
    <property type="match status" value="2"/>
</dbReference>
<dbReference type="Gene3D" id="2.170.180.11">
    <property type="entry name" value="Methuselah ectodomain, domain 2"/>
    <property type="match status" value="1"/>
</dbReference>
<protein>
    <recommendedName>
        <fullName evidence="12">Methuselah N-terminal domain-containing protein</fullName>
    </recommendedName>
</protein>
<dbReference type="Pfam" id="PF06652">
    <property type="entry name" value="Methuselah_N"/>
    <property type="match status" value="1"/>
</dbReference>
<comment type="similarity">
    <text evidence="2">Belongs to the G-protein coupled receptor 2 family. Mth subfamily.</text>
</comment>
<comment type="subcellular location">
    <subcellularLocation>
        <location evidence="1">Membrane</location>
        <topology evidence="1">Multi-pass membrane protein</topology>
    </subcellularLocation>
</comment>
<evidence type="ECO:0000256" key="1">
    <source>
        <dbReference type="ARBA" id="ARBA00004141"/>
    </source>
</evidence>
<feature type="compositionally biased region" description="Low complexity" evidence="10">
    <location>
        <begin position="565"/>
        <end position="583"/>
    </location>
</feature>
<feature type="transmembrane region" description="Helical" evidence="11">
    <location>
        <begin position="522"/>
        <end position="543"/>
    </location>
</feature>
<evidence type="ECO:0000256" key="6">
    <source>
        <dbReference type="ARBA" id="ARBA00023040"/>
    </source>
</evidence>
<dbReference type="InterPro" id="IPR000832">
    <property type="entry name" value="GPCR_2_secretin-like"/>
</dbReference>
<feature type="domain" description="Methuselah N-terminal" evidence="12">
    <location>
        <begin position="21"/>
        <end position="132"/>
    </location>
</feature>
<keyword evidence="3 11" id="KW-0812">Transmembrane</keyword>
<evidence type="ECO:0000256" key="9">
    <source>
        <dbReference type="ARBA" id="ARBA00023224"/>
    </source>
</evidence>
<dbReference type="Pfam" id="PF00002">
    <property type="entry name" value="7tm_2"/>
    <property type="match status" value="1"/>
</dbReference>
<dbReference type="EMBL" id="OE840229">
    <property type="protein sequence ID" value="CAD7589883.1"/>
    <property type="molecule type" value="Genomic_DNA"/>
</dbReference>
<organism evidence="13">
    <name type="scientific">Timema genevievae</name>
    <name type="common">Walking stick</name>
    <dbReference type="NCBI Taxonomy" id="629358"/>
    <lineage>
        <taxon>Eukaryota</taxon>
        <taxon>Metazoa</taxon>
        <taxon>Ecdysozoa</taxon>
        <taxon>Arthropoda</taxon>
        <taxon>Hexapoda</taxon>
        <taxon>Insecta</taxon>
        <taxon>Pterygota</taxon>
        <taxon>Neoptera</taxon>
        <taxon>Polyneoptera</taxon>
        <taxon>Phasmatodea</taxon>
        <taxon>Timematodea</taxon>
        <taxon>Timematoidea</taxon>
        <taxon>Timematidae</taxon>
        <taxon>Timema</taxon>
    </lineage>
</organism>
<gene>
    <name evidence="13" type="ORF">TGEB3V08_LOCUS3775</name>
</gene>
<feature type="transmembrane region" description="Helical" evidence="11">
    <location>
        <begin position="493"/>
        <end position="516"/>
    </location>
</feature>
<evidence type="ECO:0000256" key="7">
    <source>
        <dbReference type="ARBA" id="ARBA00023136"/>
    </source>
</evidence>
<evidence type="ECO:0000256" key="4">
    <source>
        <dbReference type="ARBA" id="ARBA00022729"/>
    </source>
</evidence>
<name>A0A7R9JUW7_TIMGE</name>
<keyword evidence="8" id="KW-0675">Receptor</keyword>
<feature type="transmembrane region" description="Helical" evidence="11">
    <location>
        <begin position="160"/>
        <end position="182"/>
    </location>
</feature>
<proteinExistence type="inferred from homology"/>
<evidence type="ECO:0000259" key="12">
    <source>
        <dbReference type="Pfam" id="PF06652"/>
    </source>
</evidence>
<dbReference type="GO" id="GO:0005886">
    <property type="term" value="C:plasma membrane"/>
    <property type="evidence" value="ECO:0007669"/>
    <property type="project" value="TreeGrafter"/>
</dbReference>
<sequence>MSTLPLQQDLYWDSSPNGTADWRGCICLLRPCVRKCCREKMLNDSGSCVISDHPSLYPFSPNVYNKDTERVNVSEDHFIVMYGDPCGDKGKFLLEPEVYPDDRYFLLEDGSLLLPNLDNNTLDSSQFCIELINGTGNIMPFMCFPEEDTVLASNEDAVTLMYPIGMLLSEPFLLVTVLVYALIPELRNLHGKSLMCHVSSLLTAYLFLSMMQLNVQDIGNISCMVSGWVHQKENERNVCMHVRRGETFLSPSAETRLESAEEVYPTGHSMYVSNTAVGLIWWVYHLLFIPRQFLLVERDVLRHLVDIQLANALVVLSQTTEDGEIKLRSVQGARDSGHPQPPANTFTRMRVQPRTWRDLGKVTHTTSTCLDYVGYRPLRGSVKEREFKKFVIYSCYAWGCSLLFLVVCLVIDFTPGVPDHILKPEFGTIKCWLATRKGQLVYFYIPIGVLVITNVLFFALTAVKIIQLKKETAMLKGRESKRHDEDENNKQRFILYLKLFVVMGVNWSMELVSFAIEGPQYLWYITDICNTLQGVLIFLIFVWKDKIRRLLAKRFCSKLSRTAPSSRMRSTSSKSPSRSFSSTNLTLKTSSISSDIRLTPLVKRSESNGK</sequence>
<keyword evidence="4" id="KW-0732">Signal</keyword>
<reference evidence="13" key="1">
    <citation type="submission" date="2020-11" db="EMBL/GenBank/DDBJ databases">
        <authorList>
            <person name="Tran Van P."/>
        </authorList>
    </citation>
    <scope>NUCLEOTIDE SEQUENCE</scope>
</reference>
<dbReference type="InterPro" id="IPR051384">
    <property type="entry name" value="Mth_GPCR"/>
</dbReference>
<feature type="transmembrane region" description="Helical" evidence="11">
    <location>
        <begin position="442"/>
        <end position="466"/>
    </location>
</feature>
<evidence type="ECO:0000256" key="11">
    <source>
        <dbReference type="SAM" id="Phobius"/>
    </source>
</evidence>
<dbReference type="GO" id="GO:0008528">
    <property type="term" value="F:G protein-coupled peptide receptor activity"/>
    <property type="evidence" value="ECO:0007669"/>
    <property type="project" value="TreeGrafter"/>
</dbReference>
<evidence type="ECO:0000256" key="2">
    <source>
        <dbReference type="ARBA" id="ARBA00008979"/>
    </source>
</evidence>
<evidence type="ECO:0000313" key="13">
    <source>
        <dbReference type="EMBL" id="CAD7589883.1"/>
    </source>
</evidence>
<keyword evidence="6" id="KW-0297">G-protein coupled receptor</keyword>
<accession>A0A7R9JUW7</accession>
<dbReference type="InterPro" id="IPR023311">
    <property type="entry name" value="Methusela_ecto_dom_2"/>
</dbReference>
<dbReference type="CDD" id="cd15039">
    <property type="entry name" value="7tmB3_Methuselah-like"/>
    <property type="match status" value="1"/>
</dbReference>